<evidence type="ECO:0000259" key="7">
    <source>
        <dbReference type="Pfam" id="PF08281"/>
    </source>
</evidence>
<dbReference type="InterPro" id="IPR013325">
    <property type="entry name" value="RNA_pol_sigma_r2"/>
</dbReference>
<dbReference type="InterPro" id="IPR007627">
    <property type="entry name" value="RNA_pol_sigma70_r2"/>
</dbReference>
<evidence type="ECO:0000256" key="2">
    <source>
        <dbReference type="ARBA" id="ARBA00023015"/>
    </source>
</evidence>
<dbReference type="Proteomes" id="UP000824633">
    <property type="component" value="Chromosome"/>
</dbReference>
<evidence type="ECO:0000256" key="3">
    <source>
        <dbReference type="ARBA" id="ARBA00023082"/>
    </source>
</evidence>
<protein>
    <submittedName>
        <fullName evidence="8">RNA polymerase subunit sigma</fullName>
    </submittedName>
</protein>
<feature type="domain" description="RNA polymerase sigma factor 70 region 4 type 2" evidence="7">
    <location>
        <begin position="122"/>
        <end position="168"/>
    </location>
</feature>
<dbReference type="InterPro" id="IPR036388">
    <property type="entry name" value="WH-like_DNA-bd_sf"/>
</dbReference>
<reference evidence="9" key="1">
    <citation type="submission" date="2021-07" db="EMBL/GenBank/DDBJ databases">
        <title>Complete genome sequencing of a Clostridium isolate.</title>
        <authorList>
            <person name="Ueki A."/>
            <person name="Tonouchi A."/>
        </authorList>
    </citation>
    <scope>NUCLEOTIDE SEQUENCE [LARGE SCALE GENOMIC DNA]</scope>
    <source>
        <strain evidence="9">C5S11</strain>
    </source>
</reference>
<evidence type="ECO:0000313" key="8">
    <source>
        <dbReference type="EMBL" id="BCZ46803.1"/>
    </source>
</evidence>
<evidence type="ECO:0000256" key="1">
    <source>
        <dbReference type="ARBA" id="ARBA00010641"/>
    </source>
</evidence>
<name>A0ABN6IZD7_9CLOT</name>
<keyword evidence="9" id="KW-1185">Reference proteome</keyword>
<keyword evidence="5" id="KW-0804">Transcription</keyword>
<dbReference type="EMBL" id="AP024849">
    <property type="protein sequence ID" value="BCZ46803.1"/>
    <property type="molecule type" value="Genomic_DNA"/>
</dbReference>
<gene>
    <name evidence="8" type="ORF">psyc5s11_28700</name>
</gene>
<dbReference type="PANTHER" id="PTHR43133:SF8">
    <property type="entry name" value="RNA POLYMERASE SIGMA FACTOR HI_1459-RELATED"/>
    <property type="match status" value="1"/>
</dbReference>
<evidence type="ECO:0000259" key="6">
    <source>
        <dbReference type="Pfam" id="PF04542"/>
    </source>
</evidence>
<evidence type="ECO:0000256" key="5">
    <source>
        <dbReference type="ARBA" id="ARBA00023163"/>
    </source>
</evidence>
<dbReference type="NCBIfam" id="TIGR02937">
    <property type="entry name" value="sigma70-ECF"/>
    <property type="match status" value="1"/>
</dbReference>
<evidence type="ECO:0000256" key="4">
    <source>
        <dbReference type="ARBA" id="ARBA00023125"/>
    </source>
</evidence>
<dbReference type="RefSeq" id="WP_224033206.1">
    <property type="nucleotide sequence ID" value="NZ_AP024849.1"/>
</dbReference>
<sequence length="180" mass="21772">MDEDKLLMKKFQEGNENSFEELIIKYRANAICFAQRYTLDKFIAEDITQESFAYLYVYKDKYNEKYSFKTYLFSIIRNKSIDYYRKSKREDLQSNLYNLSNSDTPEDIILRNERKNLVIKNINKLKEDYKIAIYLIDYEEFSYKEAGTILEKNLAQMKILVFRARRKLKLLIEQEECTSE</sequence>
<dbReference type="Gene3D" id="1.10.1740.10">
    <property type="match status" value="1"/>
</dbReference>
<dbReference type="SUPFAM" id="SSF88659">
    <property type="entry name" value="Sigma3 and sigma4 domains of RNA polymerase sigma factors"/>
    <property type="match status" value="1"/>
</dbReference>
<dbReference type="Pfam" id="PF04542">
    <property type="entry name" value="Sigma70_r2"/>
    <property type="match status" value="1"/>
</dbReference>
<dbReference type="InterPro" id="IPR013324">
    <property type="entry name" value="RNA_pol_sigma_r3/r4-like"/>
</dbReference>
<keyword evidence="2" id="KW-0805">Transcription regulation</keyword>
<evidence type="ECO:0000313" key="9">
    <source>
        <dbReference type="Proteomes" id="UP000824633"/>
    </source>
</evidence>
<feature type="domain" description="RNA polymerase sigma-70 region 2" evidence="6">
    <location>
        <begin position="26"/>
        <end position="89"/>
    </location>
</feature>
<keyword evidence="4" id="KW-0238">DNA-binding</keyword>
<comment type="similarity">
    <text evidence="1">Belongs to the sigma-70 factor family. ECF subfamily.</text>
</comment>
<dbReference type="Pfam" id="PF08281">
    <property type="entry name" value="Sigma70_r4_2"/>
    <property type="match status" value="1"/>
</dbReference>
<dbReference type="PANTHER" id="PTHR43133">
    <property type="entry name" value="RNA POLYMERASE ECF-TYPE SIGMA FACTO"/>
    <property type="match status" value="1"/>
</dbReference>
<dbReference type="SUPFAM" id="SSF88946">
    <property type="entry name" value="Sigma2 domain of RNA polymerase sigma factors"/>
    <property type="match status" value="1"/>
</dbReference>
<dbReference type="InterPro" id="IPR039425">
    <property type="entry name" value="RNA_pol_sigma-70-like"/>
</dbReference>
<dbReference type="Gene3D" id="1.10.10.10">
    <property type="entry name" value="Winged helix-like DNA-binding domain superfamily/Winged helix DNA-binding domain"/>
    <property type="match status" value="1"/>
</dbReference>
<organism evidence="8 9">
    <name type="scientific">Clostridium gelidum</name>
    <dbReference type="NCBI Taxonomy" id="704125"/>
    <lineage>
        <taxon>Bacteria</taxon>
        <taxon>Bacillati</taxon>
        <taxon>Bacillota</taxon>
        <taxon>Clostridia</taxon>
        <taxon>Eubacteriales</taxon>
        <taxon>Clostridiaceae</taxon>
        <taxon>Clostridium</taxon>
    </lineage>
</organism>
<dbReference type="InterPro" id="IPR013249">
    <property type="entry name" value="RNA_pol_sigma70_r4_t2"/>
</dbReference>
<dbReference type="InterPro" id="IPR014284">
    <property type="entry name" value="RNA_pol_sigma-70_dom"/>
</dbReference>
<accession>A0ABN6IZD7</accession>
<keyword evidence="3" id="KW-0731">Sigma factor</keyword>
<proteinExistence type="inferred from homology"/>